<dbReference type="SUPFAM" id="SSF88697">
    <property type="entry name" value="PUA domain-like"/>
    <property type="match status" value="1"/>
</dbReference>
<dbReference type="EMBL" id="CAMPGE010024422">
    <property type="protein sequence ID" value="CAI2382262.1"/>
    <property type="molecule type" value="Genomic_DNA"/>
</dbReference>
<evidence type="ECO:0000313" key="8">
    <source>
        <dbReference type="EMBL" id="CAI2382262.1"/>
    </source>
</evidence>
<dbReference type="SUPFAM" id="SSF88802">
    <property type="entry name" value="Pre-PUA domain"/>
    <property type="match status" value="1"/>
</dbReference>
<dbReference type="SMART" id="SM00359">
    <property type="entry name" value="PUA"/>
    <property type="match status" value="1"/>
</dbReference>
<dbReference type="GO" id="GO:0003723">
    <property type="term" value="F:RNA binding"/>
    <property type="evidence" value="ECO:0007669"/>
    <property type="project" value="UniProtKB-KW"/>
</dbReference>
<sequence>MRALSDEETKTFFEKLAKYIGSNIKFLIDREDEDYVFRLHKSKVYYVSVEVLKLAGNVGKDELYMLGTCFGKFTKTGRFRLQITCLDYLAKYAKHKIWVKPSGEQTFVYGNHIAKTHLARITENTPVNAGVVIFSITDIPLGFGVTAKSTVDCRDLDLTAMVAINQCDVGEYLRSEEEF</sequence>
<dbReference type="Pfam" id="PF17833">
    <property type="entry name" value="pre-PUA_NIP7"/>
    <property type="match status" value="1"/>
</dbReference>
<dbReference type="GO" id="GO:0005730">
    <property type="term" value="C:nucleolus"/>
    <property type="evidence" value="ECO:0007669"/>
    <property type="project" value="UniProtKB-SubCell"/>
</dbReference>
<organism evidence="8 9">
    <name type="scientific">Euplotes crassus</name>
    <dbReference type="NCBI Taxonomy" id="5936"/>
    <lineage>
        <taxon>Eukaryota</taxon>
        <taxon>Sar</taxon>
        <taxon>Alveolata</taxon>
        <taxon>Ciliophora</taxon>
        <taxon>Intramacronucleata</taxon>
        <taxon>Spirotrichea</taxon>
        <taxon>Hypotrichia</taxon>
        <taxon>Euplotida</taxon>
        <taxon>Euplotidae</taxon>
        <taxon>Moneuplotes</taxon>
    </lineage>
</organism>
<evidence type="ECO:0000256" key="4">
    <source>
        <dbReference type="ARBA" id="ARBA00022884"/>
    </source>
</evidence>
<dbReference type="Pfam" id="PF03657">
    <property type="entry name" value="UPF0113"/>
    <property type="match status" value="1"/>
</dbReference>
<dbReference type="InterPro" id="IPR015947">
    <property type="entry name" value="PUA-like_sf"/>
</dbReference>
<dbReference type="InterPro" id="IPR055359">
    <property type="entry name" value="Nip7_N_euk"/>
</dbReference>
<keyword evidence="9" id="KW-1185">Reference proteome</keyword>
<comment type="function">
    <text evidence="6">Required for proper 27S pre-rRNA processing and 60S ribosome subunit assembly.</text>
</comment>
<comment type="subunit">
    <text evidence="6">Interacts with pre-ribosome complex.</text>
</comment>
<dbReference type="Proteomes" id="UP001295684">
    <property type="component" value="Unassembled WGS sequence"/>
</dbReference>
<comment type="similarity">
    <text evidence="2 6">Belongs to the NIP7 family.</text>
</comment>
<evidence type="ECO:0000256" key="3">
    <source>
        <dbReference type="ARBA" id="ARBA00022517"/>
    </source>
</evidence>
<dbReference type="InterPro" id="IPR036974">
    <property type="entry name" value="PUA_sf"/>
</dbReference>
<keyword evidence="3 6" id="KW-0690">Ribosome biogenesis</keyword>
<feature type="domain" description="PUA" evidence="7">
    <location>
        <begin position="95"/>
        <end position="170"/>
    </location>
</feature>
<dbReference type="CDD" id="cd21151">
    <property type="entry name" value="PUA_Nip7-like"/>
    <property type="match status" value="1"/>
</dbReference>
<dbReference type="CDD" id="cd21146">
    <property type="entry name" value="Nip7_N_euk"/>
    <property type="match status" value="1"/>
</dbReference>
<gene>
    <name evidence="8" type="ORF">ECRASSUSDP1_LOCUS23732</name>
</gene>
<evidence type="ECO:0000259" key="7">
    <source>
        <dbReference type="SMART" id="SM00359"/>
    </source>
</evidence>
<dbReference type="InterPro" id="IPR016686">
    <property type="entry name" value="Ribosomal_synth_fac_NIP7"/>
</dbReference>
<dbReference type="PANTHER" id="PTHR23415">
    <property type="entry name" value="CYCLIN-DEPENDENT KINASES REGULATORY SUBUNIT/60S RIBOSOME SUBUNIT BIOGENESIS PROTEIN NIP7"/>
    <property type="match status" value="1"/>
</dbReference>
<dbReference type="AlphaFoldDB" id="A0AAD1Y3J6"/>
<dbReference type="InterPro" id="IPR040598">
    <property type="entry name" value="NIP7_N"/>
</dbReference>
<accession>A0AAD1Y3J6</accession>
<dbReference type="PROSITE" id="PS50890">
    <property type="entry name" value="PUA"/>
    <property type="match status" value="1"/>
</dbReference>
<keyword evidence="4 6" id="KW-0694">RNA-binding</keyword>
<dbReference type="InterPro" id="IPR005155">
    <property type="entry name" value="UPF0113_PUA"/>
</dbReference>
<evidence type="ECO:0000256" key="1">
    <source>
        <dbReference type="ARBA" id="ARBA00004604"/>
    </source>
</evidence>
<protein>
    <recommendedName>
        <fullName evidence="6">60S ribosome subunit biogenesis protein NIP7 homolog</fullName>
    </recommendedName>
</protein>
<dbReference type="Gene3D" id="3.10.450.220">
    <property type="match status" value="1"/>
</dbReference>
<evidence type="ECO:0000313" key="9">
    <source>
        <dbReference type="Proteomes" id="UP001295684"/>
    </source>
</evidence>
<dbReference type="FunFam" id="3.10.450.220:FF:000001">
    <property type="entry name" value="60S ribosome subunit biogenesis protein NIP7 homolog"/>
    <property type="match status" value="1"/>
</dbReference>
<name>A0AAD1Y3J6_EUPCR</name>
<dbReference type="PIRSF" id="PIRSF017190">
    <property type="entry name" value="Rbsml_synth_fac_NIP7"/>
    <property type="match status" value="1"/>
</dbReference>
<comment type="subcellular location">
    <subcellularLocation>
        <location evidence="1">Nucleus</location>
        <location evidence="1">Nucleolus</location>
    </subcellularLocation>
</comment>
<dbReference type="Gene3D" id="2.30.130.10">
    <property type="entry name" value="PUA domain"/>
    <property type="match status" value="1"/>
</dbReference>
<dbReference type="InterPro" id="IPR002478">
    <property type="entry name" value="PUA"/>
</dbReference>
<evidence type="ECO:0000256" key="6">
    <source>
        <dbReference type="PIRNR" id="PIRNR017190"/>
    </source>
</evidence>
<evidence type="ECO:0000256" key="2">
    <source>
        <dbReference type="ARBA" id="ARBA00009895"/>
    </source>
</evidence>
<dbReference type="FunFam" id="2.30.130.10:FF:000002">
    <property type="entry name" value="60S ribosome subunit biogenesis protein NIP7 homolog"/>
    <property type="match status" value="1"/>
</dbReference>
<proteinExistence type="inferred from homology"/>
<dbReference type="GO" id="GO:0042255">
    <property type="term" value="P:ribosome assembly"/>
    <property type="evidence" value="ECO:0007669"/>
    <property type="project" value="InterPro"/>
</dbReference>
<evidence type="ECO:0000256" key="5">
    <source>
        <dbReference type="ARBA" id="ARBA00023242"/>
    </source>
</evidence>
<comment type="caution">
    <text evidence="8">The sequence shown here is derived from an EMBL/GenBank/DDBJ whole genome shotgun (WGS) entry which is preliminary data.</text>
</comment>
<keyword evidence="5 6" id="KW-0539">Nucleus</keyword>
<reference evidence="8" key="1">
    <citation type="submission" date="2023-07" db="EMBL/GenBank/DDBJ databases">
        <authorList>
            <consortium name="AG Swart"/>
            <person name="Singh M."/>
            <person name="Singh A."/>
            <person name="Seah K."/>
            <person name="Emmerich C."/>
        </authorList>
    </citation>
    <scope>NUCLEOTIDE SEQUENCE</scope>
    <source>
        <strain evidence="8">DP1</strain>
    </source>
</reference>